<accession>A0A540R825</accession>
<dbReference type="STRING" id="1686286.GCA_900092335_00809"/>
<protein>
    <submittedName>
        <fullName evidence="1">HNH endonuclease</fullName>
    </submittedName>
</protein>
<reference evidence="1 2" key="1">
    <citation type="submission" date="2019-06" db="EMBL/GenBank/DDBJ databases">
        <title>Draft genome of C. phoceense Strain 272.</title>
        <authorList>
            <person name="Pacheco L.G.C."/>
            <person name="Barberis C.M."/>
            <person name="Almuzara M.N."/>
            <person name="Traglia G.M."/>
            <person name="Santos C.S."/>
            <person name="Rocha D.J.P.G."/>
            <person name="Aguiar E.R.G.R."/>
            <person name="Vay C.A."/>
        </authorList>
    </citation>
    <scope>NUCLEOTIDE SEQUENCE [LARGE SCALE GENOMIC DNA]</scope>
    <source>
        <strain evidence="1 2">272</strain>
    </source>
</reference>
<gene>
    <name evidence="1" type="ORF">EJK80_04990</name>
</gene>
<dbReference type="CDD" id="cd00085">
    <property type="entry name" value="HNHc"/>
    <property type="match status" value="1"/>
</dbReference>
<keyword evidence="1" id="KW-0255">Endonuclease</keyword>
<proteinExistence type="predicted"/>
<comment type="caution">
    <text evidence="1">The sequence shown here is derived from an EMBL/GenBank/DDBJ whole genome shotgun (WGS) entry which is preliminary data.</text>
</comment>
<sequence>MATVPPGNPNHPPDANVPIDAIRAFIEARDGTCRRADCTVPAKHAQRDHHVETGEGADTCTDNLIAVCHYHHNVKTDRRWDYILEPATGTGYWLFEDGIWEAIKRNFVPLPDSEEISFDD</sequence>
<name>A0A540R825_9CORY</name>
<keyword evidence="2" id="KW-1185">Reference proteome</keyword>
<dbReference type="AlphaFoldDB" id="A0A540R825"/>
<dbReference type="GO" id="GO:0004519">
    <property type="term" value="F:endonuclease activity"/>
    <property type="evidence" value="ECO:0007669"/>
    <property type="project" value="UniProtKB-KW"/>
</dbReference>
<dbReference type="EMBL" id="VHIR01000005">
    <property type="protein sequence ID" value="TQE43891.1"/>
    <property type="molecule type" value="Genomic_DNA"/>
</dbReference>
<dbReference type="Gene3D" id="1.10.30.50">
    <property type="match status" value="1"/>
</dbReference>
<evidence type="ECO:0000313" key="2">
    <source>
        <dbReference type="Proteomes" id="UP000318080"/>
    </source>
</evidence>
<organism evidence="1 2">
    <name type="scientific">Corynebacterium phoceense</name>
    <dbReference type="NCBI Taxonomy" id="1686286"/>
    <lineage>
        <taxon>Bacteria</taxon>
        <taxon>Bacillati</taxon>
        <taxon>Actinomycetota</taxon>
        <taxon>Actinomycetes</taxon>
        <taxon>Mycobacteriales</taxon>
        <taxon>Corynebacteriaceae</taxon>
        <taxon>Corynebacterium</taxon>
    </lineage>
</organism>
<dbReference type="InterPro" id="IPR003615">
    <property type="entry name" value="HNH_nuc"/>
</dbReference>
<dbReference type="Proteomes" id="UP000318080">
    <property type="component" value="Unassembled WGS sequence"/>
</dbReference>
<keyword evidence="1" id="KW-0378">Hydrolase</keyword>
<evidence type="ECO:0000313" key="1">
    <source>
        <dbReference type="EMBL" id="TQE43891.1"/>
    </source>
</evidence>
<keyword evidence="1" id="KW-0540">Nuclease</keyword>
<dbReference type="RefSeq" id="WP_066492641.1">
    <property type="nucleotide sequence ID" value="NZ_JADPQA010000007.1"/>
</dbReference>